<dbReference type="Gene3D" id="3.30.700.10">
    <property type="entry name" value="Glycoprotein, Type 4 Pilin"/>
    <property type="match status" value="1"/>
</dbReference>
<gene>
    <name evidence="2" type="ORF">R5W23_004963</name>
</gene>
<protein>
    <submittedName>
        <fullName evidence="2">DUF1559 domain-containing protein</fullName>
    </submittedName>
</protein>
<dbReference type="InterPro" id="IPR011453">
    <property type="entry name" value="DUF1559"/>
</dbReference>
<dbReference type="Pfam" id="PF07596">
    <property type="entry name" value="SBP_bac_10"/>
    <property type="match status" value="1"/>
</dbReference>
<organism evidence="2 3">
    <name type="scientific">Gemmata algarum</name>
    <dbReference type="NCBI Taxonomy" id="2975278"/>
    <lineage>
        <taxon>Bacteria</taxon>
        <taxon>Pseudomonadati</taxon>
        <taxon>Planctomycetota</taxon>
        <taxon>Planctomycetia</taxon>
        <taxon>Gemmatales</taxon>
        <taxon>Gemmataceae</taxon>
        <taxon>Gemmata</taxon>
    </lineage>
</organism>
<dbReference type="SUPFAM" id="SSF54523">
    <property type="entry name" value="Pili subunits"/>
    <property type="match status" value="1"/>
</dbReference>
<dbReference type="PANTHER" id="PTHR30093:SF2">
    <property type="entry name" value="TYPE II SECRETION SYSTEM PROTEIN H"/>
    <property type="match status" value="1"/>
</dbReference>
<feature type="domain" description="DUF1559" evidence="1">
    <location>
        <begin position="33"/>
        <end position="293"/>
    </location>
</feature>
<proteinExistence type="predicted"/>
<evidence type="ECO:0000313" key="2">
    <source>
        <dbReference type="EMBL" id="MDY3558268.1"/>
    </source>
</evidence>
<dbReference type="NCBIfam" id="TIGR04294">
    <property type="entry name" value="pre_pil_HX9DG"/>
    <property type="match status" value="1"/>
</dbReference>
<keyword evidence="3" id="KW-1185">Reference proteome</keyword>
<dbReference type="InterPro" id="IPR027558">
    <property type="entry name" value="Pre_pil_HX9DG_C"/>
</dbReference>
<evidence type="ECO:0000313" key="3">
    <source>
        <dbReference type="Proteomes" id="UP001272242"/>
    </source>
</evidence>
<dbReference type="Pfam" id="PF07963">
    <property type="entry name" value="N_methyl"/>
    <property type="match status" value="1"/>
</dbReference>
<dbReference type="EMBL" id="JAXBLV010000024">
    <property type="protein sequence ID" value="MDY3558268.1"/>
    <property type="molecule type" value="Genomic_DNA"/>
</dbReference>
<dbReference type="InterPro" id="IPR045584">
    <property type="entry name" value="Pilin-like"/>
</dbReference>
<dbReference type="RefSeq" id="WP_320685216.1">
    <property type="nucleotide sequence ID" value="NZ_JAXBLV010000024.1"/>
</dbReference>
<comment type="caution">
    <text evidence="2">The sequence shown here is derived from an EMBL/GenBank/DDBJ whole genome shotgun (WGS) entry which is preliminary data.</text>
</comment>
<dbReference type="InterPro" id="IPR012902">
    <property type="entry name" value="N_methyl_site"/>
</dbReference>
<sequence>MRCPRRPGFGLLELLVVVSICALLLGLLLPAVQKVRAAAARTSCQSNLRQVVIAAHNYESTTGQLPPAFRSKGAGVAAPYLQWPLLIASYLELDANKRMADEDFGRSSDPFQPSAHRGAALPLKPFMCPADPRVTVPWDVTFRYSLARPYAVQMTQRLALNSYLGCAGGSAKQRDGVMVSEGGVTLVGIADGTSNTLAFGERPPPTNMLHGWLYVGWGVGGFGALDSVVGVSDLNPFKKGFPEFACGPGPFRYQQPNLNAQPDCAVLQFWSLHDGGANFAFADGSVRFLSYSANNVLPALATRAGGEVAGVPD</sequence>
<dbReference type="Proteomes" id="UP001272242">
    <property type="component" value="Unassembled WGS sequence"/>
</dbReference>
<reference evidence="3" key="1">
    <citation type="journal article" date="2023" name="Mar. Drugs">
        <title>Gemmata algarum, a Novel Planctomycete Isolated from an Algal Mat, Displays Antimicrobial Activity.</title>
        <authorList>
            <person name="Kumar G."/>
            <person name="Kallscheuer N."/>
            <person name="Kashif M."/>
            <person name="Ahamad S."/>
            <person name="Jagadeeshwari U."/>
            <person name="Pannikurungottu S."/>
            <person name="Haufschild T."/>
            <person name="Kabuu M."/>
            <person name="Sasikala C."/>
            <person name="Jogler C."/>
            <person name="Ramana C."/>
        </authorList>
    </citation>
    <scope>NUCLEOTIDE SEQUENCE [LARGE SCALE GENOMIC DNA]</scope>
    <source>
        <strain evidence="3">JC673</strain>
    </source>
</reference>
<accession>A0ABU5EWQ9</accession>
<name>A0ABU5EWQ9_9BACT</name>
<evidence type="ECO:0000259" key="1">
    <source>
        <dbReference type="Pfam" id="PF07596"/>
    </source>
</evidence>
<dbReference type="PANTHER" id="PTHR30093">
    <property type="entry name" value="GENERAL SECRETION PATHWAY PROTEIN G"/>
    <property type="match status" value="1"/>
</dbReference>